<comment type="caution">
    <text evidence="1">The sequence shown here is derived from an EMBL/GenBank/DDBJ whole genome shotgun (WGS) entry which is preliminary data.</text>
</comment>
<gene>
    <name evidence="1" type="ORF">R1sor_008781</name>
</gene>
<evidence type="ECO:0000313" key="2">
    <source>
        <dbReference type="Proteomes" id="UP001633002"/>
    </source>
</evidence>
<name>A0ABD3HUE9_9MARC</name>
<dbReference type="Proteomes" id="UP001633002">
    <property type="component" value="Unassembled WGS sequence"/>
</dbReference>
<protein>
    <submittedName>
        <fullName evidence="1">Uncharacterized protein</fullName>
    </submittedName>
</protein>
<accession>A0ABD3HUE9</accession>
<dbReference type="AlphaFoldDB" id="A0ABD3HUE9"/>
<proteinExistence type="predicted"/>
<reference evidence="1 2" key="1">
    <citation type="submission" date="2024-09" db="EMBL/GenBank/DDBJ databases">
        <title>Chromosome-scale assembly of Riccia sorocarpa.</title>
        <authorList>
            <person name="Paukszto L."/>
        </authorList>
    </citation>
    <scope>NUCLEOTIDE SEQUENCE [LARGE SCALE GENOMIC DNA]</scope>
    <source>
        <strain evidence="1">LP-2024</strain>
        <tissue evidence="1">Aerial parts of the thallus</tissue>
    </source>
</reference>
<sequence>MPDWADKPMWRDTVRGFKFDFAWPNDTDQWDDGVSVEDIQEALMETSMQQEIDKQDETQTREMDLDISSAARQLGRLRYTVAIFQSLEHTPLQTLVVDWGNREADDDL</sequence>
<dbReference type="EMBL" id="JBJQOH010000003">
    <property type="protein sequence ID" value="KAL3695130.1"/>
    <property type="molecule type" value="Genomic_DNA"/>
</dbReference>
<evidence type="ECO:0000313" key="1">
    <source>
        <dbReference type="EMBL" id="KAL3695130.1"/>
    </source>
</evidence>
<keyword evidence="2" id="KW-1185">Reference proteome</keyword>
<organism evidence="1 2">
    <name type="scientific">Riccia sorocarpa</name>
    <dbReference type="NCBI Taxonomy" id="122646"/>
    <lineage>
        <taxon>Eukaryota</taxon>
        <taxon>Viridiplantae</taxon>
        <taxon>Streptophyta</taxon>
        <taxon>Embryophyta</taxon>
        <taxon>Marchantiophyta</taxon>
        <taxon>Marchantiopsida</taxon>
        <taxon>Marchantiidae</taxon>
        <taxon>Marchantiales</taxon>
        <taxon>Ricciaceae</taxon>
        <taxon>Riccia</taxon>
    </lineage>
</organism>